<dbReference type="AlphaFoldDB" id="W6YD58"/>
<dbReference type="EMBL" id="KI964610">
    <property type="protein sequence ID" value="EUC33444.1"/>
    <property type="molecule type" value="Genomic_DNA"/>
</dbReference>
<feature type="non-terminal residue" evidence="1">
    <location>
        <position position="1"/>
    </location>
</feature>
<gene>
    <name evidence="1" type="ORF">COCCADRAFT_95971</name>
</gene>
<dbReference type="KEGG" id="bze:COCCADRAFT_95971"/>
<organism evidence="1 2">
    <name type="scientific">Cochliobolus carbonum (strain 26-R-13)</name>
    <name type="common">Maize leaf spot fungus</name>
    <name type="synonym">Bipolaris zeicola</name>
    <dbReference type="NCBI Taxonomy" id="930089"/>
    <lineage>
        <taxon>Eukaryota</taxon>
        <taxon>Fungi</taxon>
        <taxon>Dikarya</taxon>
        <taxon>Ascomycota</taxon>
        <taxon>Pezizomycotina</taxon>
        <taxon>Dothideomycetes</taxon>
        <taxon>Pleosporomycetidae</taxon>
        <taxon>Pleosporales</taxon>
        <taxon>Pleosporineae</taxon>
        <taxon>Pleosporaceae</taxon>
        <taxon>Bipolaris</taxon>
    </lineage>
</organism>
<protein>
    <submittedName>
        <fullName evidence="1">Uncharacterized protein</fullName>
    </submittedName>
</protein>
<evidence type="ECO:0000313" key="2">
    <source>
        <dbReference type="Proteomes" id="UP000053841"/>
    </source>
</evidence>
<dbReference type="RefSeq" id="XP_007712245.1">
    <property type="nucleotide sequence ID" value="XM_007714055.1"/>
</dbReference>
<name>W6YD58_COCC2</name>
<reference evidence="1 2" key="1">
    <citation type="journal article" date="2013" name="PLoS Genet.">
        <title>Comparative genome structure, secondary metabolite, and effector coding capacity across Cochliobolus pathogens.</title>
        <authorList>
            <person name="Condon B.J."/>
            <person name="Leng Y."/>
            <person name="Wu D."/>
            <person name="Bushley K.E."/>
            <person name="Ohm R.A."/>
            <person name="Otillar R."/>
            <person name="Martin J."/>
            <person name="Schackwitz W."/>
            <person name="Grimwood J."/>
            <person name="MohdZainudin N."/>
            <person name="Xue C."/>
            <person name="Wang R."/>
            <person name="Manning V.A."/>
            <person name="Dhillon B."/>
            <person name="Tu Z.J."/>
            <person name="Steffenson B.J."/>
            <person name="Salamov A."/>
            <person name="Sun H."/>
            <person name="Lowry S."/>
            <person name="LaButti K."/>
            <person name="Han J."/>
            <person name="Copeland A."/>
            <person name="Lindquist E."/>
            <person name="Barry K."/>
            <person name="Schmutz J."/>
            <person name="Baker S.E."/>
            <person name="Ciuffetti L.M."/>
            <person name="Grigoriev I.V."/>
            <person name="Zhong S."/>
            <person name="Turgeon B.G."/>
        </authorList>
    </citation>
    <scope>NUCLEOTIDE SEQUENCE [LARGE SCALE GENOMIC DNA]</scope>
    <source>
        <strain evidence="1 2">26-R-13</strain>
    </source>
</reference>
<dbReference type="GeneID" id="19154056"/>
<dbReference type="HOGENOM" id="CLU_2564564_0_0_1"/>
<accession>W6YD58</accession>
<keyword evidence="2" id="KW-1185">Reference proteome</keyword>
<proteinExistence type="predicted"/>
<evidence type="ECO:0000313" key="1">
    <source>
        <dbReference type="EMBL" id="EUC33444.1"/>
    </source>
</evidence>
<sequence>PCGNVDGFGRAISMALADPSPSYRANLKRRKNGQVERGSARERGRRYIPAWKRIRQRDRMGADSELVVVVVVVKKKRDVDGG</sequence>
<dbReference type="Proteomes" id="UP000053841">
    <property type="component" value="Unassembled WGS sequence"/>
</dbReference>